<accession>A0A0K1E6W4</accession>
<evidence type="ECO:0000313" key="10">
    <source>
        <dbReference type="Proteomes" id="UP000067626"/>
    </source>
</evidence>
<feature type="region of interest" description="Disordered" evidence="7">
    <location>
        <begin position="245"/>
        <end position="278"/>
    </location>
</feature>
<name>A0A0K1E6W4_CHOCO</name>
<sequence length="278" mass="30460">MSSSSPQGTFRPALRPGHRYDASAARRPILIFEDVYKSYRADQPVLRGLSLTIERGEFIFITGPSGSGKSTLLRIVHHTEHVDEGRILFLGRDIARLTDPSVPALRRNIGFVFQDFKLVPGWTVFDNVAIALEVLGLPSRVIRTRVGEVLERVGLAGRGQDRARVLSGGEQQRVAIARAIVGDPALILADEPTGNLDPQLAIDLLGLFEDIHEMGTTVLFATHDRTLLDVRPRRVVVLDDGKATDVPQGLSAFQDSYEPDDDFADSGVRGPSMKQEAS</sequence>
<organism evidence="9 10">
    <name type="scientific">Chondromyces crocatus</name>
    <dbReference type="NCBI Taxonomy" id="52"/>
    <lineage>
        <taxon>Bacteria</taxon>
        <taxon>Pseudomonadati</taxon>
        <taxon>Myxococcota</taxon>
        <taxon>Polyangia</taxon>
        <taxon>Polyangiales</taxon>
        <taxon>Polyangiaceae</taxon>
        <taxon>Chondromyces</taxon>
    </lineage>
</organism>
<dbReference type="Pfam" id="PF00005">
    <property type="entry name" value="ABC_tran"/>
    <property type="match status" value="1"/>
</dbReference>
<evidence type="ECO:0000256" key="6">
    <source>
        <dbReference type="ARBA" id="ARBA00022840"/>
    </source>
</evidence>
<dbReference type="KEGG" id="ccro:CMC5_007310"/>
<dbReference type="GO" id="GO:0005524">
    <property type="term" value="F:ATP binding"/>
    <property type="evidence" value="ECO:0007669"/>
    <property type="project" value="UniProtKB-KW"/>
</dbReference>
<dbReference type="InterPro" id="IPR015854">
    <property type="entry name" value="ABC_transpr_LolD-like"/>
</dbReference>
<dbReference type="FunFam" id="3.40.50.300:FF:000056">
    <property type="entry name" value="Cell division ATP-binding protein FtsE"/>
    <property type="match status" value="1"/>
</dbReference>
<dbReference type="STRING" id="52.CMC5_007310"/>
<keyword evidence="5" id="KW-0547">Nucleotide-binding</keyword>
<evidence type="ECO:0000256" key="4">
    <source>
        <dbReference type="ARBA" id="ARBA00022448"/>
    </source>
</evidence>
<evidence type="ECO:0000256" key="5">
    <source>
        <dbReference type="ARBA" id="ARBA00022741"/>
    </source>
</evidence>
<dbReference type="PROSITE" id="PS50893">
    <property type="entry name" value="ABC_TRANSPORTER_2"/>
    <property type="match status" value="1"/>
</dbReference>
<dbReference type="Proteomes" id="UP000067626">
    <property type="component" value="Chromosome"/>
</dbReference>
<dbReference type="GO" id="GO:0022857">
    <property type="term" value="F:transmembrane transporter activity"/>
    <property type="evidence" value="ECO:0007669"/>
    <property type="project" value="TreeGrafter"/>
</dbReference>
<proteinExistence type="inferred from homology"/>
<dbReference type="InterPro" id="IPR017871">
    <property type="entry name" value="ABC_transporter-like_CS"/>
</dbReference>
<evidence type="ECO:0000313" key="9">
    <source>
        <dbReference type="EMBL" id="AKT36611.1"/>
    </source>
</evidence>
<comment type="function">
    <text evidence="1">Part of the ABC transporter FtsEX involved in cellular division. Important for assembly or stability of the septal ring.</text>
</comment>
<keyword evidence="6 9" id="KW-0067">ATP-binding</keyword>
<dbReference type="PANTHER" id="PTHR24220">
    <property type="entry name" value="IMPORT ATP-BINDING PROTEIN"/>
    <property type="match status" value="1"/>
</dbReference>
<dbReference type="GO" id="GO:0005886">
    <property type="term" value="C:plasma membrane"/>
    <property type="evidence" value="ECO:0007669"/>
    <property type="project" value="TreeGrafter"/>
</dbReference>
<evidence type="ECO:0000259" key="8">
    <source>
        <dbReference type="PROSITE" id="PS50893"/>
    </source>
</evidence>
<dbReference type="AlphaFoldDB" id="A0A0K1E6W4"/>
<evidence type="ECO:0000256" key="1">
    <source>
        <dbReference type="ARBA" id="ARBA00002579"/>
    </source>
</evidence>
<protein>
    <recommendedName>
        <fullName evidence="3">Cell division ATP-binding protein FtsE</fullName>
    </recommendedName>
</protein>
<comment type="similarity">
    <text evidence="2">Belongs to the ABC transporter superfamily.</text>
</comment>
<dbReference type="GO" id="GO:0016887">
    <property type="term" value="F:ATP hydrolysis activity"/>
    <property type="evidence" value="ECO:0007669"/>
    <property type="project" value="InterPro"/>
</dbReference>
<dbReference type="PROSITE" id="PS00211">
    <property type="entry name" value="ABC_TRANSPORTER_1"/>
    <property type="match status" value="1"/>
</dbReference>
<keyword evidence="10" id="KW-1185">Reference proteome</keyword>
<dbReference type="Gene3D" id="3.40.50.300">
    <property type="entry name" value="P-loop containing nucleotide triphosphate hydrolases"/>
    <property type="match status" value="1"/>
</dbReference>
<evidence type="ECO:0000256" key="7">
    <source>
        <dbReference type="SAM" id="MobiDB-lite"/>
    </source>
</evidence>
<evidence type="ECO:0000256" key="3">
    <source>
        <dbReference type="ARBA" id="ARBA00020019"/>
    </source>
</evidence>
<dbReference type="PANTHER" id="PTHR24220:SF470">
    <property type="entry name" value="CELL DIVISION ATP-BINDING PROTEIN FTSE"/>
    <property type="match status" value="1"/>
</dbReference>
<keyword evidence="4" id="KW-0813">Transport</keyword>
<dbReference type="EMBL" id="CP012159">
    <property type="protein sequence ID" value="AKT36611.1"/>
    <property type="molecule type" value="Genomic_DNA"/>
</dbReference>
<dbReference type="SUPFAM" id="SSF52540">
    <property type="entry name" value="P-loop containing nucleoside triphosphate hydrolases"/>
    <property type="match status" value="1"/>
</dbReference>
<dbReference type="CDD" id="cd03255">
    <property type="entry name" value="ABC_MJ0796_LolCDE_FtsE"/>
    <property type="match status" value="1"/>
</dbReference>
<reference evidence="9 10" key="1">
    <citation type="submission" date="2015-07" db="EMBL/GenBank/DDBJ databases">
        <title>Genome analysis of myxobacterium Chondromyces crocatus Cm c5 reveals a high potential for natural compound synthesis and the genetic basis for the loss of fruiting body formation.</title>
        <authorList>
            <person name="Zaburannyi N."/>
            <person name="Bunk B."/>
            <person name="Maier J."/>
            <person name="Overmann J."/>
            <person name="Mueller R."/>
        </authorList>
    </citation>
    <scope>NUCLEOTIDE SEQUENCE [LARGE SCALE GENOMIC DNA]</scope>
    <source>
        <strain evidence="9 10">Cm c5</strain>
    </source>
</reference>
<dbReference type="InterPro" id="IPR003439">
    <property type="entry name" value="ABC_transporter-like_ATP-bd"/>
</dbReference>
<dbReference type="OrthoDB" id="9809450at2"/>
<gene>
    <name evidence="9" type="primary">dppD</name>
    <name evidence="9" type="ORF">CMC5_007310</name>
</gene>
<dbReference type="InterPro" id="IPR027417">
    <property type="entry name" value="P-loop_NTPase"/>
</dbReference>
<dbReference type="InterPro" id="IPR017911">
    <property type="entry name" value="MacB-like_ATP-bd"/>
</dbReference>
<feature type="domain" description="ABC transporter" evidence="8">
    <location>
        <begin position="30"/>
        <end position="265"/>
    </location>
</feature>
<evidence type="ECO:0000256" key="2">
    <source>
        <dbReference type="ARBA" id="ARBA00005417"/>
    </source>
</evidence>
<dbReference type="SMART" id="SM00382">
    <property type="entry name" value="AAA"/>
    <property type="match status" value="1"/>
</dbReference>
<dbReference type="InterPro" id="IPR003593">
    <property type="entry name" value="AAA+_ATPase"/>
</dbReference>